<accession>A0ABW0BGQ2</accession>
<dbReference type="SUPFAM" id="SSF50969">
    <property type="entry name" value="YVTN repeat-like/Quinoprotein amine dehydrogenase"/>
    <property type="match status" value="1"/>
</dbReference>
<dbReference type="Gene3D" id="2.120.10.30">
    <property type="entry name" value="TolB, C-terminal domain"/>
    <property type="match status" value="2"/>
</dbReference>
<dbReference type="Pfam" id="PF07676">
    <property type="entry name" value="PD40"/>
    <property type="match status" value="1"/>
</dbReference>
<feature type="signal peptide" evidence="2">
    <location>
        <begin position="1"/>
        <end position="29"/>
    </location>
</feature>
<gene>
    <name evidence="3" type="ORF">ACFPGP_07395</name>
</gene>
<comment type="similarity">
    <text evidence="1">Belongs to the TolB family.</text>
</comment>
<keyword evidence="2" id="KW-0732">Signal</keyword>
<comment type="caution">
    <text evidence="3">The sequence shown here is derived from an EMBL/GenBank/DDBJ whole genome shotgun (WGS) entry which is preliminary data.</text>
</comment>
<dbReference type="PANTHER" id="PTHR36842">
    <property type="entry name" value="PROTEIN TOLB HOMOLOG"/>
    <property type="match status" value="1"/>
</dbReference>
<dbReference type="RefSeq" id="WP_378588855.1">
    <property type="nucleotide sequence ID" value="NZ_JBHSKD010000007.1"/>
</dbReference>
<dbReference type="InterPro" id="IPR011044">
    <property type="entry name" value="Quino_amine_DH_bsu"/>
</dbReference>
<protein>
    <submittedName>
        <fullName evidence="3">TolB family protein</fullName>
    </submittedName>
</protein>
<evidence type="ECO:0000313" key="4">
    <source>
        <dbReference type="Proteomes" id="UP001596087"/>
    </source>
</evidence>
<name>A0ABW0BGQ2_9ACTN</name>
<evidence type="ECO:0000313" key="3">
    <source>
        <dbReference type="EMBL" id="MFC5176491.1"/>
    </source>
</evidence>
<dbReference type="EMBL" id="JBHSKD010000007">
    <property type="protein sequence ID" value="MFC5176491.1"/>
    <property type="molecule type" value="Genomic_DNA"/>
</dbReference>
<feature type="chain" id="PRO_5045731601" evidence="2">
    <location>
        <begin position="30"/>
        <end position="436"/>
    </location>
</feature>
<evidence type="ECO:0000256" key="1">
    <source>
        <dbReference type="ARBA" id="ARBA00009820"/>
    </source>
</evidence>
<organism evidence="3 4">
    <name type="scientific">Nocardioides taihuensis</name>
    <dbReference type="NCBI Taxonomy" id="1835606"/>
    <lineage>
        <taxon>Bacteria</taxon>
        <taxon>Bacillati</taxon>
        <taxon>Actinomycetota</taxon>
        <taxon>Actinomycetes</taxon>
        <taxon>Propionibacteriales</taxon>
        <taxon>Nocardioidaceae</taxon>
        <taxon>Nocardioides</taxon>
    </lineage>
</organism>
<dbReference type="InterPro" id="IPR011042">
    <property type="entry name" value="6-blade_b-propeller_TolB-like"/>
</dbReference>
<sequence>MTTRANTSLRRAGLVAAALTSLTALGTLAATVPAVAGVSVSHVEQVALVDGTGEQLPYKSHLNGTADVLSYDGRFAVFSTDAPLVPEDTNETEDVYVHDREVGTTTLVSVRRDGGLGNDYSHEPTISDDGRYVAFTTWATNLATDRNGSHLDVLVKDLETGKLSRVSLTSGDRQLKPNSFFPVISGDGRSVAFQTFAALGARDHDRTEDVYVRDLDTGTTRQASLQPDDHDIRGPLGVGDISNDGAKVTFGNDHLLWVRNVATGRTIRVWQEPTPAPCQDWPDAGSVGRPSISGDGRFVAFSSCSTDLPGENGDATDIYVIRLRDGEITRAHPKGNGHSYLPSLSRTGRFVGFGSDASNLVDGDDEGQPDAFVVDRRTGEVVRATQAVDGTGGASWNATNHVAISGDGQSLAFGSYSQNLVAGDAYDLEEAFVWHR</sequence>
<proteinExistence type="inferred from homology"/>
<reference evidence="4" key="1">
    <citation type="journal article" date="2019" name="Int. J. Syst. Evol. Microbiol.">
        <title>The Global Catalogue of Microorganisms (GCM) 10K type strain sequencing project: providing services to taxonomists for standard genome sequencing and annotation.</title>
        <authorList>
            <consortium name="The Broad Institute Genomics Platform"/>
            <consortium name="The Broad Institute Genome Sequencing Center for Infectious Disease"/>
            <person name="Wu L."/>
            <person name="Ma J."/>
        </authorList>
    </citation>
    <scope>NUCLEOTIDE SEQUENCE [LARGE SCALE GENOMIC DNA]</scope>
    <source>
        <strain evidence="4">DFY41</strain>
    </source>
</reference>
<dbReference type="Proteomes" id="UP001596087">
    <property type="component" value="Unassembled WGS sequence"/>
</dbReference>
<keyword evidence="4" id="KW-1185">Reference proteome</keyword>
<dbReference type="InterPro" id="IPR011659">
    <property type="entry name" value="WD40"/>
</dbReference>
<evidence type="ECO:0000256" key="2">
    <source>
        <dbReference type="SAM" id="SignalP"/>
    </source>
</evidence>